<proteinExistence type="predicted"/>
<name>A0A376KLL1_ECOLX</name>
<protein>
    <submittedName>
        <fullName evidence="1">Uncharacterized protein</fullName>
    </submittedName>
</protein>
<sequence length="82" mass="8573">MLCLKYPEPEEVSQGHPAGSVFVLPPQGQPGASSATRDNLERLRGHLQKQLGAGDAYLLPASACGGEQQRGGGFGRAGRVSR</sequence>
<dbReference type="EMBL" id="UFZQ01000001">
    <property type="protein sequence ID" value="STE83613.1"/>
    <property type="molecule type" value="Genomic_DNA"/>
</dbReference>
<evidence type="ECO:0000313" key="2">
    <source>
        <dbReference type="Proteomes" id="UP000255460"/>
    </source>
</evidence>
<gene>
    <name evidence="1" type="ORF">NCTC10418_01269</name>
</gene>
<organism evidence="1 2">
    <name type="scientific">Escherichia coli</name>
    <dbReference type="NCBI Taxonomy" id="562"/>
    <lineage>
        <taxon>Bacteria</taxon>
        <taxon>Pseudomonadati</taxon>
        <taxon>Pseudomonadota</taxon>
        <taxon>Gammaproteobacteria</taxon>
        <taxon>Enterobacterales</taxon>
        <taxon>Enterobacteriaceae</taxon>
        <taxon>Escherichia</taxon>
    </lineage>
</organism>
<reference evidence="1 2" key="1">
    <citation type="submission" date="2018-06" db="EMBL/GenBank/DDBJ databases">
        <authorList>
            <consortium name="Pathogen Informatics"/>
            <person name="Doyle S."/>
        </authorList>
    </citation>
    <scope>NUCLEOTIDE SEQUENCE [LARGE SCALE GENOMIC DNA]</scope>
    <source>
        <strain evidence="1 2">NCTC10418</strain>
    </source>
</reference>
<dbReference type="AlphaFoldDB" id="A0A376KLL1"/>
<evidence type="ECO:0000313" key="1">
    <source>
        <dbReference type="EMBL" id="STE83613.1"/>
    </source>
</evidence>
<dbReference type="Proteomes" id="UP000255460">
    <property type="component" value="Unassembled WGS sequence"/>
</dbReference>
<accession>A0A376KLL1</accession>